<dbReference type="STRING" id="183763.LP52_08925"/>
<dbReference type="Gene3D" id="3.40.50.620">
    <property type="entry name" value="HUPs"/>
    <property type="match status" value="1"/>
</dbReference>
<dbReference type="OrthoDB" id="2216870at2"/>
<evidence type="ECO:0000259" key="1">
    <source>
        <dbReference type="Pfam" id="PF02698"/>
    </source>
</evidence>
<dbReference type="AlphaFoldDB" id="A0A0C2G7E2"/>
<dbReference type="InterPro" id="IPR003848">
    <property type="entry name" value="DUF218"/>
</dbReference>
<comment type="caution">
    <text evidence="2">The sequence shown here is derived from an EMBL/GenBank/DDBJ whole genome shotgun (WGS) entry which is preliminary data.</text>
</comment>
<dbReference type="EMBL" id="JROO01000014">
    <property type="protein sequence ID" value="KIH99228.1"/>
    <property type="molecule type" value="Genomic_DNA"/>
</dbReference>
<reference evidence="3" key="1">
    <citation type="journal article" date="2015" name="Chem. Biol.">
        <title>Structure, bioactivity, and resistance mechanism of streptomonomicin, an unusual lasso Peptide from an understudied halophilic actinomycete.</title>
        <authorList>
            <person name="Metelev M."/>
            <person name="Tietz J.I."/>
            <person name="Melby J.O."/>
            <person name="Blair P.M."/>
            <person name="Zhu L."/>
            <person name="Livnat I."/>
            <person name="Severinov K."/>
            <person name="Mitchell D.A."/>
        </authorList>
    </citation>
    <scope>NUCLEOTIDE SEQUENCE [LARGE SCALE GENOMIC DNA]</scope>
    <source>
        <strain evidence="3">YIM 90003</strain>
    </source>
</reference>
<dbReference type="InterPro" id="IPR051599">
    <property type="entry name" value="Cell_Envelope_Assoc"/>
</dbReference>
<dbReference type="GO" id="GO:0005886">
    <property type="term" value="C:plasma membrane"/>
    <property type="evidence" value="ECO:0007669"/>
    <property type="project" value="TreeGrafter"/>
</dbReference>
<keyword evidence="3" id="KW-1185">Reference proteome</keyword>
<dbReference type="InterPro" id="IPR014729">
    <property type="entry name" value="Rossmann-like_a/b/a_fold"/>
</dbReference>
<feature type="domain" description="DUF218" evidence="1">
    <location>
        <begin position="33"/>
        <end position="152"/>
    </location>
</feature>
<gene>
    <name evidence="2" type="ORF">LP52_08925</name>
</gene>
<evidence type="ECO:0000313" key="2">
    <source>
        <dbReference type="EMBL" id="KIH99228.1"/>
    </source>
</evidence>
<dbReference type="Pfam" id="PF02698">
    <property type="entry name" value="DUF218"/>
    <property type="match status" value="1"/>
</dbReference>
<dbReference type="RefSeq" id="WP_040272333.1">
    <property type="nucleotide sequence ID" value="NZ_JROO01000014.1"/>
</dbReference>
<name>A0A0C2G7E2_9ACTN</name>
<accession>A0A0C2G7E2</accession>
<dbReference type="PANTHER" id="PTHR30336:SF20">
    <property type="entry name" value="DUF218 DOMAIN-CONTAINING PROTEIN"/>
    <property type="match status" value="1"/>
</dbReference>
<organism evidence="2 3">
    <name type="scientific">Streptomonospora alba</name>
    <dbReference type="NCBI Taxonomy" id="183763"/>
    <lineage>
        <taxon>Bacteria</taxon>
        <taxon>Bacillati</taxon>
        <taxon>Actinomycetota</taxon>
        <taxon>Actinomycetes</taxon>
        <taxon>Streptosporangiales</taxon>
        <taxon>Nocardiopsidaceae</taxon>
        <taxon>Streptomonospora</taxon>
    </lineage>
</organism>
<dbReference type="PANTHER" id="PTHR30336">
    <property type="entry name" value="INNER MEMBRANE PROTEIN, PROBABLE PERMEASE"/>
    <property type="match status" value="1"/>
</dbReference>
<sequence length="234" mass="25795">MRVREVDDSTHALAHVLWDFHTRPAAPPAPGNDLVLVLGSHDLRVAAHAAHLWRHGTAPLLCFSGDRGRRTAGDGTAARWPDSEAATFARHARENAPLPPDAVLLETRATNTGENFRHSRALLADHGRTVTRAVVTAKPYMAQRALATAALHWPGVQWSFSCFGGGYRGYPTPEHTAAELIDFLVGDLQRLAVYARRAWSAPVHIPEQAWQAGESLRRRGFTRHLIEDQPLRPA</sequence>
<dbReference type="Proteomes" id="UP000031675">
    <property type="component" value="Unassembled WGS sequence"/>
</dbReference>
<evidence type="ECO:0000313" key="3">
    <source>
        <dbReference type="Proteomes" id="UP000031675"/>
    </source>
</evidence>
<dbReference type="CDD" id="cd06259">
    <property type="entry name" value="YdcF-like"/>
    <property type="match status" value="1"/>
</dbReference>
<protein>
    <recommendedName>
        <fullName evidence="1">DUF218 domain-containing protein</fullName>
    </recommendedName>
</protein>
<proteinExistence type="predicted"/>